<comment type="caution">
    <text evidence="2">The sequence shown here is derived from an EMBL/GenBank/DDBJ whole genome shotgun (WGS) entry which is preliminary data.</text>
</comment>
<dbReference type="RefSeq" id="WP_376883636.1">
    <property type="nucleotide sequence ID" value="NZ_JBHUHR010000012.1"/>
</dbReference>
<gene>
    <name evidence="2" type="ORF">ACFSKL_03815</name>
</gene>
<evidence type="ECO:0000313" key="2">
    <source>
        <dbReference type="EMBL" id="MFD2033902.1"/>
    </source>
</evidence>
<organism evidence="2 3">
    <name type="scientific">Belliella marina</name>
    <dbReference type="NCBI Taxonomy" id="1644146"/>
    <lineage>
        <taxon>Bacteria</taxon>
        <taxon>Pseudomonadati</taxon>
        <taxon>Bacteroidota</taxon>
        <taxon>Cytophagia</taxon>
        <taxon>Cytophagales</taxon>
        <taxon>Cyclobacteriaceae</taxon>
        <taxon>Belliella</taxon>
    </lineage>
</organism>
<feature type="domain" description="Fe/B12 periplasmic-binding" evidence="1">
    <location>
        <begin position="28"/>
        <end position="283"/>
    </location>
</feature>
<evidence type="ECO:0000259" key="1">
    <source>
        <dbReference type="PROSITE" id="PS50983"/>
    </source>
</evidence>
<sequence length="283" mass="30792">MKANLLLVLFIIGACSAPQQNQESEKKKIITAGGTITEIVHELGFGELIIATDITSTFPESMKELPSIGYRNQIKTEGILSLAPDVILAEADYLLPEVVDQLKSTGVEVRFFEKPKSIEGTFALIADLATYFEAEEKGKLLAQEVKNDLGELESFLAAQQIDEKPSMLFIMARGEDMVFVGGDETFATAITSLSGLQSPALGFKEFIPLTPEALSKFNPDYILLFDSGLASLGGKEGLKKIRGMEQTKAFQNDQILVYDGLLLSGFGPRVAEVALEIAKSVYQ</sequence>
<dbReference type="PROSITE" id="PS50983">
    <property type="entry name" value="FE_B12_PBP"/>
    <property type="match status" value="1"/>
</dbReference>
<protein>
    <submittedName>
        <fullName evidence="2">Hemin ABC transporter substrate-binding protein</fullName>
    </submittedName>
</protein>
<dbReference type="Gene3D" id="3.40.50.1980">
    <property type="entry name" value="Nitrogenase molybdenum iron protein domain"/>
    <property type="match status" value="2"/>
</dbReference>
<dbReference type="PANTHER" id="PTHR30535:SF4">
    <property type="entry name" value="HEMIN-BINDING PERIPLASMIC PROTEIN HMUT"/>
    <property type="match status" value="1"/>
</dbReference>
<dbReference type="PANTHER" id="PTHR30535">
    <property type="entry name" value="VITAMIN B12-BINDING PROTEIN"/>
    <property type="match status" value="1"/>
</dbReference>
<keyword evidence="3" id="KW-1185">Reference proteome</keyword>
<reference evidence="3" key="1">
    <citation type="journal article" date="2019" name="Int. J. Syst. Evol. Microbiol.">
        <title>The Global Catalogue of Microorganisms (GCM) 10K type strain sequencing project: providing services to taxonomists for standard genome sequencing and annotation.</title>
        <authorList>
            <consortium name="The Broad Institute Genomics Platform"/>
            <consortium name="The Broad Institute Genome Sequencing Center for Infectious Disease"/>
            <person name="Wu L."/>
            <person name="Ma J."/>
        </authorList>
    </citation>
    <scope>NUCLEOTIDE SEQUENCE [LARGE SCALE GENOMIC DNA]</scope>
    <source>
        <strain evidence="3">CGMCC 1.15180</strain>
    </source>
</reference>
<name>A0ABW4VGY0_9BACT</name>
<dbReference type="InterPro" id="IPR050902">
    <property type="entry name" value="ABC_Transporter_SBP"/>
</dbReference>
<dbReference type="Pfam" id="PF01497">
    <property type="entry name" value="Peripla_BP_2"/>
    <property type="match status" value="1"/>
</dbReference>
<dbReference type="EMBL" id="JBHUHR010000012">
    <property type="protein sequence ID" value="MFD2033902.1"/>
    <property type="molecule type" value="Genomic_DNA"/>
</dbReference>
<dbReference type="PROSITE" id="PS51257">
    <property type="entry name" value="PROKAR_LIPOPROTEIN"/>
    <property type="match status" value="1"/>
</dbReference>
<dbReference type="Proteomes" id="UP001597361">
    <property type="component" value="Unassembled WGS sequence"/>
</dbReference>
<evidence type="ECO:0000313" key="3">
    <source>
        <dbReference type="Proteomes" id="UP001597361"/>
    </source>
</evidence>
<dbReference type="InterPro" id="IPR002491">
    <property type="entry name" value="ABC_transptr_periplasmic_BD"/>
</dbReference>
<dbReference type="SUPFAM" id="SSF53807">
    <property type="entry name" value="Helical backbone' metal receptor"/>
    <property type="match status" value="1"/>
</dbReference>
<accession>A0ABW4VGY0</accession>
<proteinExistence type="predicted"/>